<dbReference type="Proteomes" id="UP000053641">
    <property type="component" value="Unassembled WGS sequence"/>
</dbReference>
<feature type="non-terminal residue" evidence="2">
    <location>
        <position position="92"/>
    </location>
</feature>
<dbReference type="STRING" id="94827.A0A099Z952"/>
<accession>A0A099Z952</accession>
<keyword evidence="3" id="KW-1185">Reference proteome</keyword>
<proteinExistence type="predicted"/>
<protein>
    <submittedName>
        <fullName evidence="2">Somatomedin-B and thrombospondin type-1 domain-containing protein</fullName>
    </submittedName>
</protein>
<dbReference type="InterPro" id="IPR039942">
    <property type="entry name" value="SBSPO"/>
</dbReference>
<dbReference type="PANTHER" id="PTHR20920">
    <property type="entry name" value="RPE-SPONDIN"/>
    <property type="match status" value="1"/>
</dbReference>
<dbReference type="InterPro" id="IPR056801">
    <property type="entry name" value="SBSPON_C"/>
</dbReference>
<name>A0A099Z952_TINGU</name>
<sequence>YCVEFRTERLSQHCARERRPHARWMQYLREGHTVCVARDTGTQRCAGDGHNADGDKILHWEAVGNSRCQGTWKKVRQLEECSCPAVHSFIFT</sequence>
<feature type="non-terminal residue" evidence="2">
    <location>
        <position position="1"/>
    </location>
</feature>
<dbReference type="Pfam" id="PF25031">
    <property type="entry name" value="SBSPON_C"/>
    <property type="match status" value="1"/>
</dbReference>
<dbReference type="AlphaFoldDB" id="A0A099Z952"/>
<feature type="domain" description="SBSPON-like C-terminal" evidence="1">
    <location>
        <begin position="1"/>
        <end position="85"/>
    </location>
</feature>
<organism evidence="2 3">
    <name type="scientific">Tinamus guttatus</name>
    <name type="common">White-throated tinamou</name>
    <dbReference type="NCBI Taxonomy" id="94827"/>
    <lineage>
        <taxon>Eukaryota</taxon>
        <taxon>Metazoa</taxon>
        <taxon>Chordata</taxon>
        <taxon>Craniata</taxon>
        <taxon>Vertebrata</taxon>
        <taxon>Euteleostomi</taxon>
        <taxon>Archelosauria</taxon>
        <taxon>Archosauria</taxon>
        <taxon>Dinosauria</taxon>
        <taxon>Saurischia</taxon>
        <taxon>Theropoda</taxon>
        <taxon>Coelurosauria</taxon>
        <taxon>Aves</taxon>
        <taxon>Palaeognathae</taxon>
        <taxon>Tinamiformes</taxon>
        <taxon>Tinamidae</taxon>
        <taxon>Tinamus</taxon>
    </lineage>
</organism>
<reference evidence="2 3" key="1">
    <citation type="submission" date="2014-06" db="EMBL/GenBank/DDBJ databases">
        <title>Genome evolution of avian class.</title>
        <authorList>
            <person name="Zhang G."/>
            <person name="Li C."/>
        </authorList>
    </citation>
    <scope>NUCLEOTIDE SEQUENCE [LARGE SCALE GENOMIC DNA]</scope>
    <source>
        <strain evidence="2">BGI_N309</strain>
    </source>
</reference>
<dbReference type="EMBL" id="KL891702">
    <property type="protein sequence ID" value="KGL78964.1"/>
    <property type="molecule type" value="Genomic_DNA"/>
</dbReference>
<gene>
    <name evidence="2" type="ORF">N309_00507</name>
</gene>
<evidence type="ECO:0000313" key="2">
    <source>
        <dbReference type="EMBL" id="KGL78964.1"/>
    </source>
</evidence>
<evidence type="ECO:0000259" key="1">
    <source>
        <dbReference type="Pfam" id="PF25031"/>
    </source>
</evidence>
<dbReference type="PANTHER" id="PTHR20920:SF2">
    <property type="entry name" value="SOMATOMEDIN-B AND THROMBOSPONDIN TYPE-1 DOMAIN-CONTAINING PROTEIN"/>
    <property type="match status" value="1"/>
</dbReference>
<evidence type="ECO:0000313" key="3">
    <source>
        <dbReference type="Proteomes" id="UP000053641"/>
    </source>
</evidence>